<evidence type="ECO:0000256" key="3">
    <source>
        <dbReference type="ARBA" id="ARBA00022695"/>
    </source>
</evidence>
<proteinExistence type="inferred from homology"/>
<dbReference type="CDD" id="cd02516">
    <property type="entry name" value="CDP-ME_synthetase"/>
    <property type="match status" value="1"/>
</dbReference>
<dbReference type="KEGG" id="bgt:106069524"/>
<evidence type="ECO:0000256" key="1">
    <source>
        <dbReference type="ARBA" id="ARBA00009789"/>
    </source>
</evidence>
<dbReference type="GO" id="GO:0008299">
    <property type="term" value="P:isoprenoid biosynthetic process"/>
    <property type="evidence" value="ECO:0007669"/>
    <property type="project" value="InterPro"/>
</dbReference>
<dbReference type="Gene3D" id="3.90.550.10">
    <property type="entry name" value="Spore Coat Polysaccharide Biosynthesis Protein SpsA, Chain A"/>
    <property type="match status" value="1"/>
</dbReference>
<sequence length="467" mass="51959">MDVSTSAVFSEIESGKITVDVILPAAGSSERMKLPVSKQFLQVQGKHIVAYTVDSFHRLPWIRHIVVTVDSAHIEFTQKLMSNYGFNRVIVCAGGSTRHRSIFSGVNALRKLPDYTESGLVIIHDSARPLVPADIILKVAEAAQLHGAAGVTRPLVSTVIKGDASHMLTESLDRRHYRNSEMPQAFRYNVIASAYEKCTQDDFDFGTECLLLALKYSKCPAFLVEGTEDLWKVTYQKDLFLLDSVLKAKNSIVSVWSVLKDNPVSLEEIWSELNSKLIQKTEGDGAANTFVILLDPLETLHLDDLTFRISNQLRSLPHSSVNLRPLLLLIFVSNEIVQERPGLEFDNSCLQDGEISQSSQLIRKHLVSSDVTISSQCSSLGVQFTAEKLDRSHCPDLTLDSHVSHVQFMQLCLNVLQQVKVKLKTKESVDFITTGVISKITSLAVNEMVELISLRSSCLDNQVLSYL</sequence>
<evidence type="ECO:0000313" key="4">
    <source>
        <dbReference type="EnsemblMetazoa" id="BGLB032251-PB"/>
    </source>
</evidence>
<comment type="similarity">
    <text evidence="1">Belongs to the IspD/TarI cytidylyltransferase family. IspD subfamily.</text>
</comment>
<gene>
    <name evidence="4" type="primary">106069524</name>
</gene>
<dbReference type="VEuPathDB" id="VectorBase:BGLB032251"/>
<dbReference type="AlphaFoldDB" id="A0A2C9LL32"/>
<dbReference type="VEuPathDB" id="VectorBase:BGLAX_029246"/>
<dbReference type="OrthoDB" id="414267at2759"/>
<dbReference type="InterPro" id="IPR018294">
    <property type="entry name" value="ISPD_synthase_CS"/>
</dbReference>
<evidence type="ECO:0000256" key="2">
    <source>
        <dbReference type="ARBA" id="ARBA00022679"/>
    </source>
</evidence>
<evidence type="ECO:0000313" key="5">
    <source>
        <dbReference type="Proteomes" id="UP000076420"/>
    </source>
</evidence>
<dbReference type="STRING" id="6526.A0A2C9LL32"/>
<accession>A0A2C9LL32</accession>
<dbReference type="GO" id="GO:0005829">
    <property type="term" value="C:cytosol"/>
    <property type="evidence" value="ECO:0007669"/>
    <property type="project" value="TreeGrafter"/>
</dbReference>
<evidence type="ECO:0008006" key="6">
    <source>
        <dbReference type="Google" id="ProtNLM"/>
    </source>
</evidence>
<dbReference type="EnsemblMetazoa" id="BGLB032251-RB">
    <property type="protein sequence ID" value="BGLB032251-PB"/>
    <property type="gene ID" value="BGLB032251"/>
</dbReference>
<dbReference type="SUPFAM" id="SSF53448">
    <property type="entry name" value="Nucleotide-diphospho-sugar transferases"/>
    <property type="match status" value="1"/>
</dbReference>
<dbReference type="InterPro" id="IPR034683">
    <property type="entry name" value="IspD/TarI"/>
</dbReference>
<dbReference type="GO" id="GO:0047349">
    <property type="term" value="F:D-ribitol-5-phosphate cytidylyltransferase activity"/>
    <property type="evidence" value="ECO:0007669"/>
    <property type="project" value="TreeGrafter"/>
</dbReference>
<dbReference type="InterPro" id="IPR029044">
    <property type="entry name" value="Nucleotide-diphossugar_trans"/>
</dbReference>
<dbReference type="PANTHER" id="PTHR43015">
    <property type="entry name" value="D-RIBITOL-5-PHOSPHATE CYTIDYLYLTRANSFERASE"/>
    <property type="match status" value="1"/>
</dbReference>
<keyword evidence="3" id="KW-0548">Nucleotidyltransferase</keyword>
<dbReference type="Pfam" id="PF01128">
    <property type="entry name" value="IspD"/>
    <property type="match status" value="1"/>
</dbReference>
<dbReference type="PROSITE" id="PS01295">
    <property type="entry name" value="ISPD"/>
    <property type="match status" value="1"/>
</dbReference>
<keyword evidence="2" id="KW-0808">Transferase</keyword>
<reference evidence="4" key="1">
    <citation type="submission" date="2020-05" db="UniProtKB">
        <authorList>
            <consortium name="EnsemblMetazoa"/>
        </authorList>
    </citation>
    <scope>IDENTIFICATION</scope>
    <source>
        <strain evidence="4">BB02</strain>
    </source>
</reference>
<name>A0A2C9LL32_BIOGL</name>
<protein>
    <recommendedName>
        <fullName evidence="6">D-ribitol-5-phosphate cytidylyltransferase</fullName>
    </recommendedName>
</protein>
<dbReference type="GO" id="GO:0035269">
    <property type="term" value="P:protein O-linked glycosylation via mannose"/>
    <property type="evidence" value="ECO:0007669"/>
    <property type="project" value="TreeGrafter"/>
</dbReference>
<dbReference type="PANTHER" id="PTHR43015:SF1">
    <property type="entry name" value="D-RIBITOL-5-PHOSPHATE CYTIDYLYLTRANSFERASE"/>
    <property type="match status" value="1"/>
</dbReference>
<dbReference type="Proteomes" id="UP000076420">
    <property type="component" value="Unassembled WGS sequence"/>
</dbReference>
<organism evidence="4 5">
    <name type="scientific">Biomphalaria glabrata</name>
    <name type="common">Bloodfluke planorb</name>
    <name type="synonym">Freshwater snail</name>
    <dbReference type="NCBI Taxonomy" id="6526"/>
    <lineage>
        <taxon>Eukaryota</taxon>
        <taxon>Metazoa</taxon>
        <taxon>Spiralia</taxon>
        <taxon>Lophotrochozoa</taxon>
        <taxon>Mollusca</taxon>
        <taxon>Gastropoda</taxon>
        <taxon>Heterobranchia</taxon>
        <taxon>Euthyneura</taxon>
        <taxon>Panpulmonata</taxon>
        <taxon>Hygrophila</taxon>
        <taxon>Lymnaeoidea</taxon>
        <taxon>Planorbidae</taxon>
        <taxon>Biomphalaria</taxon>
    </lineage>
</organism>